<protein>
    <recommendedName>
        <fullName evidence="3">TRAM domain-containing protein</fullName>
    </recommendedName>
</protein>
<comment type="caution">
    <text evidence="1">The sequence shown here is derived from an EMBL/GenBank/DDBJ whole genome shotgun (WGS) entry which is preliminary data.</text>
</comment>
<name>A0ABN9U1F9_9DINO</name>
<dbReference type="EMBL" id="CAUYUJ010015327">
    <property type="protein sequence ID" value="CAK0852612.1"/>
    <property type="molecule type" value="Genomic_DNA"/>
</dbReference>
<keyword evidence="2" id="KW-1185">Reference proteome</keyword>
<accession>A0ABN9U1F9</accession>
<evidence type="ECO:0000313" key="2">
    <source>
        <dbReference type="Proteomes" id="UP001189429"/>
    </source>
</evidence>
<reference evidence="1" key="1">
    <citation type="submission" date="2023-10" db="EMBL/GenBank/DDBJ databases">
        <authorList>
            <person name="Chen Y."/>
            <person name="Shah S."/>
            <person name="Dougan E. K."/>
            <person name="Thang M."/>
            <person name="Chan C."/>
        </authorList>
    </citation>
    <scope>NUCLEOTIDE SEQUENCE [LARGE SCALE GENOMIC DNA]</scope>
</reference>
<evidence type="ECO:0008006" key="3">
    <source>
        <dbReference type="Google" id="ProtNLM"/>
    </source>
</evidence>
<organism evidence="1 2">
    <name type="scientific">Prorocentrum cordatum</name>
    <dbReference type="NCBI Taxonomy" id="2364126"/>
    <lineage>
        <taxon>Eukaryota</taxon>
        <taxon>Sar</taxon>
        <taxon>Alveolata</taxon>
        <taxon>Dinophyceae</taxon>
        <taxon>Prorocentrales</taxon>
        <taxon>Prorocentraceae</taxon>
        <taxon>Prorocentrum</taxon>
    </lineage>
</organism>
<evidence type="ECO:0000313" key="1">
    <source>
        <dbReference type="EMBL" id="CAK0852612.1"/>
    </source>
</evidence>
<proteinExistence type="predicted"/>
<dbReference type="Proteomes" id="UP001189429">
    <property type="component" value="Unassembled WGS sequence"/>
</dbReference>
<sequence>MLERQTGIVVGSDLMIFNADGTSERGVIVGLEDGTFTLESPLDNSYPSGSDVVVAKASAEPEEEPSIAEEEEVAIKRTNHFTTLRNEISQGTTQLPVMSFRGFHVGDIIFIEGPGTPGEAREITAVVKTAGDFKLVIRTPISKAYPREATVTQLEGPEPATSLGPGQEW</sequence>
<gene>
    <name evidence="1" type="ORF">PCOR1329_LOCUS44342</name>
</gene>